<accession>I7LT35</accession>
<feature type="region of interest" description="Disordered" evidence="2">
    <location>
        <begin position="1"/>
        <end position="23"/>
    </location>
</feature>
<gene>
    <name evidence="3" type="ORF">TTHERM_00723530</name>
</gene>
<protein>
    <submittedName>
        <fullName evidence="3">Uncharacterized protein</fullName>
    </submittedName>
</protein>
<keyword evidence="4" id="KW-1185">Reference proteome</keyword>
<dbReference type="OrthoDB" id="297288at2759"/>
<evidence type="ECO:0000256" key="2">
    <source>
        <dbReference type="SAM" id="MobiDB-lite"/>
    </source>
</evidence>
<evidence type="ECO:0000256" key="1">
    <source>
        <dbReference type="SAM" id="Coils"/>
    </source>
</evidence>
<feature type="region of interest" description="Disordered" evidence="2">
    <location>
        <begin position="264"/>
        <end position="303"/>
    </location>
</feature>
<evidence type="ECO:0000313" key="3">
    <source>
        <dbReference type="EMBL" id="EAR84168.1"/>
    </source>
</evidence>
<feature type="coiled-coil region" evidence="1">
    <location>
        <begin position="192"/>
        <end position="219"/>
    </location>
</feature>
<dbReference type="KEGG" id="tet:TTHERM_00723530"/>
<feature type="compositionally biased region" description="Basic residues" evidence="2">
    <location>
        <begin position="1"/>
        <end position="13"/>
    </location>
</feature>
<keyword evidence="1" id="KW-0175">Coiled coil</keyword>
<dbReference type="GeneID" id="7840382"/>
<feature type="compositionally biased region" description="Basic and acidic residues" evidence="2">
    <location>
        <begin position="14"/>
        <end position="23"/>
    </location>
</feature>
<dbReference type="InParanoid" id="I7LT35"/>
<feature type="compositionally biased region" description="Polar residues" evidence="2">
    <location>
        <begin position="265"/>
        <end position="286"/>
    </location>
</feature>
<reference evidence="4" key="1">
    <citation type="journal article" date="2006" name="PLoS Biol.">
        <title>Macronuclear genome sequence of the ciliate Tetrahymena thermophila, a model eukaryote.</title>
        <authorList>
            <person name="Eisen J.A."/>
            <person name="Coyne R.S."/>
            <person name="Wu M."/>
            <person name="Wu D."/>
            <person name="Thiagarajan M."/>
            <person name="Wortman J.R."/>
            <person name="Badger J.H."/>
            <person name="Ren Q."/>
            <person name="Amedeo P."/>
            <person name="Jones K.M."/>
            <person name="Tallon L.J."/>
            <person name="Delcher A.L."/>
            <person name="Salzberg S.L."/>
            <person name="Silva J.C."/>
            <person name="Haas B.J."/>
            <person name="Majoros W.H."/>
            <person name="Farzad M."/>
            <person name="Carlton J.M."/>
            <person name="Smith R.K. Jr."/>
            <person name="Garg J."/>
            <person name="Pearlman R.E."/>
            <person name="Karrer K.M."/>
            <person name="Sun L."/>
            <person name="Manning G."/>
            <person name="Elde N.C."/>
            <person name="Turkewitz A.P."/>
            <person name="Asai D.J."/>
            <person name="Wilkes D.E."/>
            <person name="Wang Y."/>
            <person name="Cai H."/>
            <person name="Collins K."/>
            <person name="Stewart B.A."/>
            <person name="Lee S.R."/>
            <person name="Wilamowska K."/>
            <person name="Weinberg Z."/>
            <person name="Ruzzo W.L."/>
            <person name="Wloga D."/>
            <person name="Gaertig J."/>
            <person name="Frankel J."/>
            <person name="Tsao C.-C."/>
            <person name="Gorovsky M.A."/>
            <person name="Keeling P.J."/>
            <person name="Waller R.F."/>
            <person name="Patron N.J."/>
            <person name="Cherry J.M."/>
            <person name="Stover N.A."/>
            <person name="Krieger C.J."/>
            <person name="del Toro C."/>
            <person name="Ryder H.F."/>
            <person name="Williamson S.C."/>
            <person name="Barbeau R.A."/>
            <person name="Hamilton E.P."/>
            <person name="Orias E."/>
        </authorList>
    </citation>
    <scope>NUCLEOTIDE SEQUENCE [LARGE SCALE GENOMIC DNA]</scope>
    <source>
        <strain evidence="4">SB210</strain>
    </source>
</reference>
<name>I7LT35_TETTS</name>
<dbReference type="EMBL" id="GG662432">
    <property type="protein sequence ID" value="EAR84168.1"/>
    <property type="molecule type" value="Genomic_DNA"/>
</dbReference>
<dbReference type="RefSeq" id="XP_001031831.1">
    <property type="nucleotide sequence ID" value="XM_001031831.3"/>
</dbReference>
<feature type="region of interest" description="Disordered" evidence="2">
    <location>
        <begin position="108"/>
        <end position="137"/>
    </location>
</feature>
<dbReference type="HOGENOM" id="CLU_678797_0_0_1"/>
<dbReference type="Proteomes" id="UP000009168">
    <property type="component" value="Unassembled WGS sequence"/>
</dbReference>
<feature type="compositionally biased region" description="Basic and acidic residues" evidence="2">
    <location>
        <begin position="112"/>
        <end position="137"/>
    </location>
</feature>
<evidence type="ECO:0000313" key="4">
    <source>
        <dbReference type="Proteomes" id="UP000009168"/>
    </source>
</evidence>
<dbReference type="OMA" id="FLEMEME"/>
<dbReference type="AlphaFoldDB" id="I7LT35"/>
<organism evidence="3 4">
    <name type="scientific">Tetrahymena thermophila (strain SB210)</name>
    <dbReference type="NCBI Taxonomy" id="312017"/>
    <lineage>
        <taxon>Eukaryota</taxon>
        <taxon>Sar</taxon>
        <taxon>Alveolata</taxon>
        <taxon>Ciliophora</taxon>
        <taxon>Intramacronucleata</taxon>
        <taxon>Oligohymenophorea</taxon>
        <taxon>Hymenostomatida</taxon>
        <taxon>Tetrahymenina</taxon>
        <taxon>Tetrahymenidae</taxon>
        <taxon>Tetrahymena</taxon>
    </lineage>
</organism>
<sequence>MFKIFKKSKKQNKSKRESSLDSMKEQFVQSTKAKNLPPRFAEQLLFLEMEMEQEIVDLNSVKKLLELYANAIEYYESIKSDKYFIFKNKTQSLLLKPNVSSAMIREQMQNRQKQDMLKNKQEDQSKMAKHENNQKVKEEQNLPIALQQQQKEHNLKVQYINAQDSQENAKILLCQHKQEQNYTKNIINGEIKNQTNEVLKRLEQRRKSKLEKVEQCSQIVQRDRTISLQIDNSFDERKKQFEDSSIQKQNIKQLNQLLDQLSLQKNEQSPQSSNSTKEDSTSCSSQNEKKPSEIGSSGSNISPIKEEIDLNQYKKADFSSNKKKDNLSMKRNINDLYQTPNKENDKQLINKIIINGFSNSSSNQANLDSPVLIKMNSYGKNADQKQLNMKWMTASTNNFHNAFQFN</sequence>
<proteinExistence type="predicted"/>